<feature type="transmembrane region" description="Helical" evidence="7">
    <location>
        <begin position="170"/>
        <end position="193"/>
    </location>
</feature>
<keyword evidence="4" id="KW-0378">Hydrolase</keyword>
<evidence type="ECO:0000256" key="2">
    <source>
        <dbReference type="ARBA" id="ARBA00010550"/>
    </source>
</evidence>
<feature type="region of interest" description="Disordered" evidence="6">
    <location>
        <begin position="660"/>
        <end position="689"/>
    </location>
</feature>
<dbReference type="EMBL" id="JAYDYQ010002688">
    <property type="protein sequence ID" value="KAK4477587.1"/>
    <property type="molecule type" value="Genomic_DNA"/>
</dbReference>
<organism evidence="9 10">
    <name type="scientific">Penstemon davidsonii</name>
    <dbReference type="NCBI Taxonomy" id="160366"/>
    <lineage>
        <taxon>Eukaryota</taxon>
        <taxon>Viridiplantae</taxon>
        <taxon>Streptophyta</taxon>
        <taxon>Embryophyta</taxon>
        <taxon>Tracheophyta</taxon>
        <taxon>Spermatophyta</taxon>
        <taxon>Magnoliopsida</taxon>
        <taxon>eudicotyledons</taxon>
        <taxon>Gunneridae</taxon>
        <taxon>Pentapetalae</taxon>
        <taxon>asterids</taxon>
        <taxon>lamiids</taxon>
        <taxon>Lamiales</taxon>
        <taxon>Plantaginaceae</taxon>
        <taxon>Cheloneae</taxon>
        <taxon>Penstemon</taxon>
    </lineage>
</organism>
<dbReference type="PANTHER" id="PTHR23076:SF37">
    <property type="entry name" value="ATP-DEPENDENT ZINC METALLOPROTEASE FTSH 4, MITOCHONDRIAL"/>
    <property type="match status" value="1"/>
</dbReference>
<dbReference type="PANTHER" id="PTHR23076">
    <property type="entry name" value="METALLOPROTEASE M41 FTSH"/>
    <property type="match status" value="1"/>
</dbReference>
<dbReference type="InterPro" id="IPR027417">
    <property type="entry name" value="P-loop_NTPase"/>
</dbReference>
<dbReference type="InterPro" id="IPR037219">
    <property type="entry name" value="Peptidase_M41-like"/>
</dbReference>
<protein>
    <recommendedName>
        <fullName evidence="8">AAA+ ATPase domain-containing protein</fullName>
    </recommendedName>
</protein>
<dbReference type="InterPro" id="IPR041569">
    <property type="entry name" value="AAA_lid_3"/>
</dbReference>
<dbReference type="Gene3D" id="1.10.8.60">
    <property type="match status" value="1"/>
</dbReference>
<keyword evidence="7" id="KW-0812">Transmembrane</keyword>
<reference evidence="9 10" key="1">
    <citation type="journal article" date="2023" name="bioRxiv">
        <title>Genome report: Whole genome sequence and annotation of Penstemon davidsonii.</title>
        <authorList>
            <person name="Ostevik K.L."/>
            <person name="Alabady M."/>
            <person name="Zhang M."/>
            <person name="Rausher M.D."/>
        </authorList>
    </citation>
    <scope>NUCLEOTIDE SEQUENCE [LARGE SCALE GENOMIC DNA]</scope>
    <source>
        <strain evidence="9">DNT005</strain>
        <tissue evidence="9">Whole leaf</tissue>
    </source>
</reference>
<dbReference type="SMART" id="SM00382">
    <property type="entry name" value="AAA"/>
    <property type="match status" value="1"/>
</dbReference>
<dbReference type="InterPro" id="IPR000642">
    <property type="entry name" value="Peptidase_M41"/>
</dbReference>
<dbReference type="Pfam" id="PF17862">
    <property type="entry name" value="AAA_lid_3"/>
    <property type="match status" value="1"/>
</dbReference>
<dbReference type="SUPFAM" id="SSF140990">
    <property type="entry name" value="FtsH protease domain-like"/>
    <property type="match status" value="1"/>
</dbReference>
<dbReference type="Pfam" id="PF01434">
    <property type="entry name" value="Peptidase_M41"/>
    <property type="match status" value="1"/>
</dbReference>
<dbReference type="InterPro" id="IPR003593">
    <property type="entry name" value="AAA+_ATPase"/>
</dbReference>
<evidence type="ECO:0000259" key="8">
    <source>
        <dbReference type="SMART" id="SM00382"/>
    </source>
</evidence>
<sequence>MALRRLLSQVKRHETQLRELSYLAAQPYRISQHARGGVQRLSSSIRMSALGRTNYSGRPACGLGDTKGSSSASYLRELVLRNDPEEVIRLFESQPSLHNNPSALAKYVKSLANVDKLDQSELLKTLHRGVSGGAYSQVDEESVGALSALRNVGKSSKDGVLGTESALLHMVLWCTLCALGLAFLLILVIGALIENRGLGLGLREHVQPTMESNTKFSDVKGLDEAKAELEKIVHYLRDPKHFTRRGGKLPKGVLLVGPSGTGKTMLARAIAGEAGVPFFSCSGSEFKEMAVDVGARRVRDIFAAANRWSPCIIFIDEIDAIGWRHNPKDQQDMKMTLDQLLYEIFKFNRNEGNIVIAATNFRKALVRRGWFDRRIDVPNPDVEGRRQILEAHMLKVLKAEDVDLMIIARGTLGFSGADLANLITIAAHKAEMDCSLAVSMADLEHAKDKIIMNGKEVKSPNRRKMIAYHEGGHTLVTLHTDGASPVDKVTIVPNREVLGMVSHLPKIDEIAMRPRFYISRRKRLNAQLDGLWKEVLAVLDVLMGGKVAEELIFGESIPGGSDSDLQNATEIARKIVTLSEAIKEVGELDRLWKKVLAKHNYDDNGKSVEEEVRELLERANNNAKIILTTHIKELHALANALLEHETLSGSQVNAVLAQMNSEQPVQSSSQSNAPPPSTDKAKGIVPVGS</sequence>
<comment type="caution">
    <text evidence="9">The sequence shown here is derived from an EMBL/GenBank/DDBJ whole genome shotgun (WGS) entry which is preliminary data.</text>
</comment>
<dbReference type="Gene3D" id="1.20.58.760">
    <property type="entry name" value="Peptidase M41"/>
    <property type="match status" value="1"/>
</dbReference>
<comment type="similarity">
    <text evidence="1">In the C-terminal section; belongs to the peptidase M41 family.</text>
</comment>
<keyword evidence="5" id="KW-0809">Transit peptide</keyword>
<evidence type="ECO:0000313" key="9">
    <source>
        <dbReference type="EMBL" id="KAK4477587.1"/>
    </source>
</evidence>
<feature type="compositionally biased region" description="Low complexity" evidence="6">
    <location>
        <begin position="663"/>
        <end position="672"/>
    </location>
</feature>
<dbReference type="Gene3D" id="3.40.50.300">
    <property type="entry name" value="P-loop containing nucleotide triphosphate hydrolases"/>
    <property type="match status" value="1"/>
</dbReference>
<keyword evidence="7" id="KW-1133">Transmembrane helix</keyword>
<evidence type="ECO:0000256" key="7">
    <source>
        <dbReference type="SAM" id="Phobius"/>
    </source>
</evidence>
<name>A0ABR0CL79_9LAMI</name>
<evidence type="ECO:0000256" key="4">
    <source>
        <dbReference type="ARBA" id="ARBA00022801"/>
    </source>
</evidence>
<dbReference type="SUPFAM" id="SSF52540">
    <property type="entry name" value="P-loop containing nucleoside triphosphate hydrolases"/>
    <property type="match status" value="1"/>
</dbReference>
<evidence type="ECO:0000313" key="10">
    <source>
        <dbReference type="Proteomes" id="UP001291926"/>
    </source>
</evidence>
<comment type="similarity">
    <text evidence="2">In the N-terminal section; belongs to the AAA ATPase family.</text>
</comment>
<keyword evidence="7" id="KW-0472">Membrane</keyword>
<accession>A0ABR0CL79</accession>
<proteinExistence type="inferred from homology"/>
<evidence type="ECO:0000256" key="5">
    <source>
        <dbReference type="ARBA" id="ARBA00022946"/>
    </source>
</evidence>
<gene>
    <name evidence="9" type="ORF">RD792_016823</name>
</gene>
<evidence type="ECO:0000256" key="6">
    <source>
        <dbReference type="SAM" id="MobiDB-lite"/>
    </source>
</evidence>
<evidence type="ECO:0000256" key="3">
    <source>
        <dbReference type="ARBA" id="ARBA00022670"/>
    </source>
</evidence>
<dbReference type="Proteomes" id="UP001291926">
    <property type="component" value="Unassembled WGS sequence"/>
</dbReference>
<evidence type="ECO:0000256" key="1">
    <source>
        <dbReference type="ARBA" id="ARBA00010044"/>
    </source>
</evidence>
<dbReference type="InterPro" id="IPR003959">
    <property type="entry name" value="ATPase_AAA_core"/>
</dbReference>
<feature type="domain" description="AAA+ ATPase" evidence="8">
    <location>
        <begin position="249"/>
        <end position="381"/>
    </location>
</feature>
<keyword evidence="10" id="KW-1185">Reference proteome</keyword>
<dbReference type="Pfam" id="PF00004">
    <property type="entry name" value="AAA"/>
    <property type="match status" value="1"/>
</dbReference>
<keyword evidence="3" id="KW-0645">Protease</keyword>